<feature type="signal peptide" evidence="1">
    <location>
        <begin position="1"/>
        <end position="22"/>
    </location>
</feature>
<evidence type="ECO:0000313" key="3">
    <source>
        <dbReference type="Proteomes" id="UP000192678"/>
    </source>
</evidence>
<dbReference type="InterPro" id="IPR012334">
    <property type="entry name" value="Pectin_lyas_fold"/>
</dbReference>
<keyword evidence="3" id="KW-1185">Reference proteome</keyword>
<keyword evidence="1" id="KW-0732">Signal</keyword>
<gene>
    <name evidence="2" type="ORF">SAMN04488101_11621</name>
</gene>
<feature type="chain" id="PRO_5013229916" description="Pectate lyase superfamily protein" evidence="1">
    <location>
        <begin position="23"/>
        <end position="150"/>
    </location>
</feature>
<reference evidence="2 3" key="1">
    <citation type="submission" date="2017-04" db="EMBL/GenBank/DDBJ databases">
        <authorList>
            <person name="Afonso C.L."/>
            <person name="Miller P.J."/>
            <person name="Scott M.A."/>
            <person name="Spackman E."/>
            <person name="Goraichik I."/>
            <person name="Dimitrov K.M."/>
            <person name="Suarez D.L."/>
            <person name="Swayne D.E."/>
        </authorList>
    </citation>
    <scope>NUCLEOTIDE SEQUENCE [LARGE SCALE GENOMIC DNA]</scope>
    <source>
        <strain evidence="2 3">DSM 19625</strain>
    </source>
</reference>
<organism evidence="2 3">
    <name type="scientific">Pedobacter nyackensis</name>
    <dbReference type="NCBI Taxonomy" id="475255"/>
    <lineage>
        <taxon>Bacteria</taxon>
        <taxon>Pseudomonadati</taxon>
        <taxon>Bacteroidota</taxon>
        <taxon>Sphingobacteriia</taxon>
        <taxon>Sphingobacteriales</taxon>
        <taxon>Sphingobacteriaceae</taxon>
        <taxon>Pedobacter</taxon>
    </lineage>
</organism>
<dbReference type="STRING" id="475255.SAMN04488101_11621"/>
<dbReference type="InterPro" id="IPR011050">
    <property type="entry name" value="Pectin_lyase_fold/virulence"/>
</dbReference>
<dbReference type="SUPFAM" id="SSF51126">
    <property type="entry name" value="Pectin lyase-like"/>
    <property type="match status" value="1"/>
</dbReference>
<evidence type="ECO:0008006" key="4">
    <source>
        <dbReference type="Google" id="ProtNLM"/>
    </source>
</evidence>
<dbReference type="Gene3D" id="2.160.20.10">
    <property type="entry name" value="Single-stranded right-handed beta-helix, Pectin lyase-like"/>
    <property type="match status" value="1"/>
</dbReference>
<dbReference type="AlphaFoldDB" id="A0A1W2EUA6"/>
<evidence type="ECO:0000313" key="2">
    <source>
        <dbReference type="EMBL" id="SMD13215.1"/>
    </source>
</evidence>
<dbReference type="EMBL" id="FWYB01000016">
    <property type="protein sequence ID" value="SMD13215.1"/>
    <property type="molecule type" value="Genomic_DNA"/>
</dbReference>
<evidence type="ECO:0000256" key="1">
    <source>
        <dbReference type="SAM" id="SignalP"/>
    </source>
</evidence>
<dbReference type="Proteomes" id="UP000192678">
    <property type="component" value="Unassembled WGS sequence"/>
</dbReference>
<accession>A0A1W2EUA6</accession>
<sequence>MFSMMKKIICCLSILVLNVSLAFCQKTQPSLLFENYKQNKSQSLLPDFSYAGYHCGEKAIFVPEGYKIFNVVDFGAKPDDELSDAITAANNNGSGIVFFPKGRFLVNPKQMWTGPPMFTFTAKGTDAKIGEILETANVGEFKLKLRPTKC</sequence>
<proteinExistence type="predicted"/>
<protein>
    <recommendedName>
        <fullName evidence="4">Pectate lyase superfamily protein</fullName>
    </recommendedName>
</protein>
<name>A0A1W2EUA6_9SPHI</name>